<dbReference type="Proteomes" id="UP001592582">
    <property type="component" value="Unassembled WGS sequence"/>
</dbReference>
<comment type="caution">
    <text evidence="1">The sequence shown here is derived from an EMBL/GenBank/DDBJ whole genome shotgun (WGS) entry which is preliminary data.</text>
</comment>
<protein>
    <submittedName>
        <fullName evidence="1">Uncharacterized protein</fullName>
    </submittedName>
</protein>
<proteinExistence type="predicted"/>
<gene>
    <name evidence="1" type="ORF">ACEZDG_14455</name>
</gene>
<dbReference type="RefSeq" id="WP_380508155.1">
    <property type="nucleotide sequence ID" value="NZ_JBHEZX010000005.1"/>
</dbReference>
<accession>A0ABV6VA48</accession>
<dbReference type="EMBL" id="JBHEZX010000005">
    <property type="protein sequence ID" value="MFC1410467.1"/>
    <property type="molecule type" value="Genomic_DNA"/>
</dbReference>
<evidence type="ECO:0000313" key="1">
    <source>
        <dbReference type="EMBL" id="MFC1410467.1"/>
    </source>
</evidence>
<evidence type="ECO:0000313" key="2">
    <source>
        <dbReference type="Proteomes" id="UP001592582"/>
    </source>
</evidence>
<sequence length="61" mass="6484">MQLTHSTPTPPRGGDTIACTAATACPHSVNSHDPRAALITANHLHTEHGIPLPKRRRGGTR</sequence>
<reference evidence="1 2" key="1">
    <citation type="submission" date="2024-09" db="EMBL/GenBank/DDBJ databases">
        <authorList>
            <person name="Lee S.D."/>
        </authorList>
    </citation>
    <scope>NUCLEOTIDE SEQUENCE [LARGE SCALE GENOMIC DNA]</scope>
    <source>
        <strain evidence="1 2">N1-1</strain>
    </source>
</reference>
<name>A0ABV6VA48_9ACTN</name>
<organism evidence="1 2">
    <name type="scientific">Streptacidiphilus alkalitolerans</name>
    <dbReference type="NCBI Taxonomy" id="3342712"/>
    <lineage>
        <taxon>Bacteria</taxon>
        <taxon>Bacillati</taxon>
        <taxon>Actinomycetota</taxon>
        <taxon>Actinomycetes</taxon>
        <taxon>Kitasatosporales</taxon>
        <taxon>Streptomycetaceae</taxon>
        <taxon>Streptacidiphilus</taxon>
    </lineage>
</organism>
<keyword evidence="2" id="KW-1185">Reference proteome</keyword>